<name>A0A6I2M666_9BACI</name>
<organism evidence="3 4">
    <name type="scientific">Metabacillus idriensis</name>
    <dbReference type="NCBI Taxonomy" id="324768"/>
    <lineage>
        <taxon>Bacteria</taxon>
        <taxon>Bacillati</taxon>
        <taxon>Bacillota</taxon>
        <taxon>Bacilli</taxon>
        <taxon>Bacillales</taxon>
        <taxon>Bacillaceae</taxon>
        <taxon>Metabacillus</taxon>
    </lineage>
</organism>
<gene>
    <name evidence="3" type="ORF">GJU41_06895</name>
</gene>
<dbReference type="Pfam" id="PF19610">
    <property type="entry name" value="DUF6115"/>
    <property type="match status" value="1"/>
</dbReference>
<keyword evidence="2" id="KW-0812">Transmembrane</keyword>
<keyword evidence="2" id="KW-0472">Membrane</keyword>
<sequence length="157" mass="17978">MTAVLLIISMILHAAGFYFIALLYFKYQSVKQSEEKQAAMLEEAEQSLAAYLIEFKEENEKLIAGMKMAQEKDINIGRNSSHPEKSVSEPEDPEFPVLRIAHEDQLELSDPIKKGQPESEEKKIISLYQKGFSTEEIARELNKGKTEVELLLKFRQN</sequence>
<dbReference type="RefSeq" id="WP_070877274.1">
    <property type="nucleotide sequence ID" value="NZ_CAJFZX010000003.1"/>
</dbReference>
<evidence type="ECO:0008006" key="5">
    <source>
        <dbReference type="Google" id="ProtNLM"/>
    </source>
</evidence>
<dbReference type="EMBL" id="WKKF01000001">
    <property type="protein sequence ID" value="MRX53695.1"/>
    <property type="molecule type" value="Genomic_DNA"/>
</dbReference>
<dbReference type="InterPro" id="IPR046118">
    <property type="entry name" value="DUF6115"/>
</dbReference>
<evidence type="ECO:0000256" key="1">
    <source>
        <dbReference type="SAM" id="Coils"/>
    </source>
</evidence>
<accession>A0A6I2M666</accession>
<feature type="coiled-coil region" evidence="1">
    <location>
        <begin position="41"/>
        <end position="72"/>
    </location>
</feature>
<proteinExistence type="predicted"/>
<protein>
    <recommendedName>
        <fullName evidence="5">Swarming motility protein SwrB</fullName>
    </recommendedName>
</protein>
<evidence type="ECO:0000313" key="3">
    <source>
        <dbReference type="EMBL" id="MRX53695.1"/>
    </source>
</evidence>
<evidence type="ECO:0000313" key="4">
    <source>
        <dbReference type="Proteomes" id="UP000441585"/>
    </source>
</evidence>
<keyword evidence="1" id="KW-0175">Coiled coil</keyword>
<dbReference type="Proteomes" id="UP000441585">
    <property type="component" value="Unassembled WGS sequence"/>
</dbReference>
<comment type="caution">
    <text evidence="3">The sequence shown here is derived from an EMBL/GenBank/DDBJ whole genome shotgun (WGS) entry which is preliminary data.</text>
</comment>
<dbReference type="Gene3D" id="1.10.10.60">
    <property type="entry name" value="Homeodomain-like"/>
    <property type="match status" value="1"/>
</dbReference>
<evidence type="ECO:0000256" key="2">
    <source>
        <dbReference type="SAM" id="Phobius"/>
    </source>
</evidence>
<feature type="transmembrane region" description="Helical" evidence="2">
    <location>
        <begin position="6"/>
        <end position="25"/>
    </location>
</feature>
<keyword evidence="4" id="KW-1185">Reference proteome</keyword>
<dbReference type="AlphaFoldDB" id="A0A6I2M666"/>
<keyword evidence="2" id="KW-1133">Transmembrane helix</keyword>
<reference evidence="3 4" key="1">
    <citation type="submission" date="2019-11" db="EMBL/GenBank/DDBJ databases">
        <title>Bacillus idriensis genome.</title>
        <authorList>
            <person name="Konopka E.N."/>
            <person name="Newman J.D."/>
        </authorList>
    </citation>
    <scope>NUCLEOTIDE SEQUENCE [LARGE SCALE GENOMIC DNA]</scope>
    <source>
        <strain evidence="3 4">DSM 19097</strain>
    </source>
</reference>